<dbReference type="InterPro" id="IPR001148">
    <property type="entry name" value="CA_dom"/>
</dbReference>
<reference evidence="3" key="1">
    <citation type="journal article" date="2002" name="Science">
        <title>The draft genome of Ciona intestinalis: insights into chordate and vertebrate origins.</title>
        <authorList>
            <person name="Dehal P."/>
            <person name="Satou Y."/>
            <person name="Campbell R.K."/>
            <person name="Chapman J."/>
            <person name="Degnan B."/>
            <person name="De Tomaso A."/>
            <person name="Davidson B."/>
            <person name="Di Gregorio A."/>
            <person name="Gelpke M."/>
            <person name="Goodstein D.M."/>
            <person name="Harafuji N."/>
            <person name="Hastings K.E."/>
            <person name="Ho I."/>
            <person name="Hotta K."/>
            <person name="Huang W."/>
            <person name="Kawashima T."/>
            <person name="Lemaire P."/>
            <person name="Martinez D."/>
            <person name="Meinertzhagen I.A."/>
            <person name="Necula S."/>
            <person name="Nonaka M."/>
            <person name="Putnam N."/>
            <person name="Rash S."/>
            <person name="Saiga H."/>
            <person name="Satake M."/>
            <person name="Terry A."/>
            <person name="Yamada L."/>
            <person name="Wang H.G."/>
            <person name="Awazu S."/>
            <person name="Azumi K."/>
            <person name="Boore J."/>
            <person name="Branno M."/>
            <person name="Chin-Bow S."/>
            <person name="DeSantis R."/>
            <person name="Doyle S."/>
            <person name="Francino P."/>
            <person name="Keys D.N."/>
            <person name="Haga S."/>
            <person name="Hayashi H."/>
            <person name="Hino K."/>
            <person name="Imai K.S."/>
            <person name="Inaba K."/>
            <person name="Kano S."/>
            <person name="Kobayashi K."/>
            <person name="Kobayashi M."/>
            <person name="Lee B.I."/>
            <person name="Makabe K.W."/>
            <person name="Manohar C."/>
            <person name="Matassi G."/>
            <person name="Medina M."/>
            <person name="Mochizuki Y."/>
            <person name="Mount S."/>
            <person name="Morishita T."/>
            <person name="Miura S."/>
            <person name="Nakayama A."/>
            <person name="Nishizaka S."/>
            <person name="Nomoto H."/>
            <person name="Ohta F."/>
            <person name="Oishi K."/>
            <person name="Rigoutsos I."/>
            <person name="Sano M."/>
            <person name="Sasaki A."/>
            <person name="Sasakura Y."/>
            <person name="Shoguchi E."/>
            <person name="Shin-i T."/>
            <person name="Spagnuolo A."/>
            <person name="Stainier D."/>
            <person name="Suzuki M.M."/>
            <person name="Tassy O."/>
            <person name="Takatori N."/>
            <person name="Tokuoka M."/>
            <person name="Yagi K."/>
            <person name="Yoshizaki F."/>
            <person name="Wada S."/>
            <person name="Zhang C."/>
            <person name="Hyatt P.D."/>
            <person name="Larimer F."/>
            <person name="Detter C."/>
            <person name="Doggett N."/>
            <person name="Glavina T."/>
            <person name="Hawkins T."/>
            <person name="Richardson P."/>
            <person name="Lucas S."/>
            <person name="Kohara Y."/>
            <person name="Levine M."/>
            <person name="Satoh N."/>
            <person name="Rokhsar D.S."/>
        </authorList>
    </citation>
    <scope>NUCLEOTIDE SEQUENCE [LARGE SCALE GENOMIC DNA]</scope>
</reference>
<dbReference type="Proteomes" id="UP000008144">
    <property type="component" value="Chromosome 13"/>
</dbReference>
<dbReference type="AlphaFoldDB" id="F7AE03"/>
<evidence type="ECO:0000259" key="1">
    <source>
        <dbReference type="PROSITE" id="PS51144"/>
    </source>
</evidence>
<name>F7AE03_CIOIN</name>
<protein>
    <recommendedName>
        <fullName evidence="1">Alpha-carbonic anhydrase domain-containing protein</fullName>
    </recommendedName>
</protein>
<keyword evidence="3" id="KW-1185">Reference proteome</keyword>
<feature type="domain" description="Alpha-carbonic anhydrase" evidence="1">
    <location>
        <begin position="1"/>
        <end position="52"/>
    </location>
</feature>
<evidence type="ECO:0000313" key="3">
    <source>
        <dbReference type="Proteomes" id="UP000008144"/>
    </source>
</evidence>
<dbReference type="InParanoid" id="F7AE03"/>
<dbReference type="Gene3D" id="3.10.200.10">
    <property type="entry name" value="Alpha carbonic anhydrase"/>
    <property type="match status" value="1"/>
</dbReference>
<evidence type="ECO:0000313" key="2">
    <source>
        <dbReference type="Ensembl" id="ENSCINP00000002458.3"/>
    </source>
</evidence>
<reference evidence="2" key="4">
    <citation type="submission" date="2025-09" db="UniProtKB">
        <authorList>
            <consortium name="Ensembl"/>
        </authorList>
    </citation>
    <scope>IDENTIFICATION</scope>
</reference>
<dbReference type="SUPFAM" id="SSF51069">
    <property type="entry name" value="Carbonic anhydrase"/>
    <property type="match status" value="1"/>
</dbReference>
<dbReference type="EMBL" id="EAAA01001126">
    <property type="status" value="NOT_ANNOTATED_CDS"/>
    <property type="molecule type" value="Genomic_DNA"/>
</dbReference>
<reference evidence="2" key="3">
    <citation type="submission" date="2025-08" db="UniProtKB">
        <authorList>
            <consortium name="Ensembl"/>
        </authorList>
    </citation>
    <scope>IDENTIFICATION</scope>
</reference>
<dbReference type="InterPro" id="IPR036398">
    <property type="entry name" value="CA_dom_sf"/>
</dbReference>
<dbReference type="Ensembl" id="ENSCINT00000002458.3">
    <property type="protein sequence ID" value="ENSCINP00000002458.3"/>
    <property type="gene ID" value="ENSCING00000014545.2"/>
</dbReference>
<dbReference type="PROSITE" id="PS51144">
    <property type="entry name" value="ALPHA_CA_2"/>
    <property type="match status" value="1"/>
</dbReference>
<dbReference type="HOGENOM" id="CLU_2605326_0_0_1"/>
<proteinExistence type="predicted"/>
<reference evidence="2" key="2">
    <citation type="journal article" date="2008" name="Genome Biol.">
        <title>Improved genome assembly and evidence-based global gene model set for the chordate Ciona intestinalis: new insight into intron and operon populations.</title>
        <authorList>
            <person name="Satou Y."/>
            <person name="Mineta K."/>
            <person name="Ogasawara M."/>
            <person name="Sasakura Y."/>
            <person name="Shoguchi E."/>
            <person name="Ueno K."/>
            <person name="Yamada L."/>
            <person name="Matsumoto J."/>
            <person name="Wasserscheid J."/>
            <person name="Dewar K."/>
            <person name="Wiley G.B."/>
            <person name="Macmil S.L."/>
            <person name="Roe B.A."/>
            <person name="Zeller R.W."/>
            <person name="Hastings K.E."/>
            <person name="Lemaire P."/>
            <person name="Lindquist E."/>
            <person name="Endo T."/>
            <person name="Hotta K."/>
            <person name="Inaba K."/>
        </authorList>
    </citation>
    <scope>NUCLEOTIDE SEQUENCE [LARGE SCALE GENOMIC DNA]</scope>
    <source>
        <strain evidence="2">wild type</strain>
    </source>
</reference>
<organism evidence="2 3">
    <name type="scientific">Ciona intestinalis</name>
    <name type="common">Transparent sea squirt</name>
    <name type="synonym">Ascidia intestinalis</name>
    <dbReference type="NCBI Taxonomy" id="7719"/>
    <lineage>
        <taxon>Eukaryota</taxon>
        <taxon>Metazoa</taxon>
        <taxon>Chordata</taxon>
        <taxon>Tunicata</taxon>
        <taxon>Ascidiacea</taxon>
        <taxon>Phlebobranchia</taxon>
        <taxon>Cionidae</taxon>
        <taxon>Ciona</taxon>
    </lineage>
</organism>
<accession>F7AE03</accession>
<sequence>MFREPIVISQAQAQVLQTSLYANEKTAANNVLIGGNYRPPLALNGRVVKRTGSGAGTIGKISIREMAALVSLICFAIFW</sequence>